<dbReference type="GO" id="GO:0003723">
    <property type="term" value="F:RNA binding"/>
    <property type="evidence" value="ECO:0007669"/>
    <property type="project" value="InterPro"/>
</dbReference>
<dbReference type="Gene3D" id="1.25.40.10">
    <property type="entry name" value="Tetratricopeptide repeat domain"/>
    <property type="match status" value="5"/>
</dbReference>
<feature type="repeat" description="PPR" evidence="4">
    <location>
        <begin position="558"/>
        <end position="592"/>
    </location>
</feature>
<dbReference type="GO" id="GO:0035091">
    <property type="term" value="F:phosphatidylinositol binding"/>
    <property type="evidence" value="ECO:0007669"/>
    <property type="project" value="InterPro"/>
</dbReference>
<evidence type="ECO:0000256" key="5">
    <source>
        <dbReference type="SAM" id="MobiDB-lite"/>
    </source>
</evidence>
<dbReference type="Pfam" id="PF03127">
    <property type="entry name" value="GAT"/>
    <property type="match status" value="1"/>
</dbReference>
<dbReference type="Gene3D" id="1.20.58.160">
    <property type="match status" value="1"/>
</dbReference>
<dbReference type="Gene3D" id="1.25.40.90">
    <property type="match status" value="1"/>
</dbReference>
<dbReference type="FunFam" id="1.25.40.10:FF:000425">
    <property type="entry name" value="Pentatricopeptide repeat-containing protein At3g26540"/>
    <property type="match status" value="1"/>
</dbReference>
<dbReference type="PANTHER" id="PTHR47926">
    <property type="entry name" value="PENTATRICOPEPTIDE REPEAT-CONTAINING PROTEIN"/>
    <property type="match status" value="1"/>
</dbReference>
<dbReference type="PROSITE" id="PS50909">
    <property type="entry name" value="GAT"/>
    <property type="match status" value="1"/>
</dbReference>
<dbReference type="GO" id="GO:0099402">
    <property type="term" value="P:plant organ development"/>
    <property type="evidence" value="ECO:0007669"/>
    <property type="project" value="UniProtKB-ARBA"/>
</dbReference>
<evidence type="ECO:0000256" key="4">
    <source>
        <dbReference type="PROSITE-ProRule" id="PRU00708"/>
    </source>
</evidence>
<feature type="compositionally biased region" description="Low complexity" evidence="5">
    <location>
        <begin position="1044"/>
        <end position="1055"/>
    </location>
</feature>
<keyword evidence="2" id="KW-0677">Repeat</keyword>
<feature type="repeat" description="PPR" evidence="4">
    <location>
        <begin position="123"/>
        <end position="157"/>
    </location>
</feature>
<dbReference type="Pfam" id="PF01535">
    <property type="entry name" value="PPR"/>
    <property type="match status" value="6"/>
</dbReference>
<feature type="domain" description="GAT" evidence="7">
    <location>
        <begin position="852"/>
        <end position="936"/>
    </location>
</feature>
<dbReference type="SUPFAM" id="SSF89009">
    <property type="entry name" value="GAT-like domain"/>
    <property type="match status" value="1"/>
</dbReference>
<organism evidence="8 9">
    <name type="scientific">Sphenostylis stenocarpa</name>
    <dbReference type="NCBI Taxonomy" id="92480"/>
    <lineage>
        <taxon>Eukaryota</taxon>
        <taxon>Viridiplantae</taxon>
        <taxon>Streptophyta</taxon>
        <taxon>Embryophyta</taxon>
        <taxon>Tracheophyta</taxon>
        <taxon>Spermatophyta</taxon>
        <taxon>Magnoliopsida</taxon>
        <taxon>eudicotyledons</taxon>
        <taxon>Gunneridae</taxon>
        <taxon>Pentapetalae</taxon>
        <taxon>rosids</taxon>
        <taxon>fabids</taxon>
        <taxon>Fabales</taxon>
        <taxon>Fabaceae</taxon>
        <taxon>Papilionoideae</taxon>
        <taxon>50 kb inversion clade</taxon>
        <taxon>NPAAA clade</taxon>
        <taxon>indigoferoid/millettioid clade</taxon>
        <taxon>Phaseoleae</taxon>
        <taxon>Sphenostylis</taxon>
    </lineage>
</organism>
<feature type="compositionally biased region" description="Polar residues" evidence="5">
    <location>
        <begin position="1060"/>
        <end position="1096"/>
    </location>
</feature>
<evidence type="ECO:0000256" key="1">
    <source>
        <dbReference type="ARBA" id="ARBA00022448"/>
    </source>
</evidence>
<dbReference type="PROSITE" id="PS51375">
    <property type="entry name" value="PPR"/>
    <property type="match status" value="4"/>
</dbReference>
<dbReference type="EMBL" id="OY731406">
    <property type="protein sequence ID" value="CAJ1974303.1"/>
    <property type="molecule type" value="Genomic_DNA"/>
</dbReference>
<reference evidence="8" key="1">
    <citation type="submission" date="2023-10" db="EMBL/GenBank/DDBJ databases">
        <authorList>
            <person name="Domelevo Entfellner J.-B."/>
        </authorList>
    </citation>
    <scope>NUCLEOTIDE SEQUENCE</scope>
</reference>
<feature type="repeat" description="PPR" evidence="4">
    <location>
        <begin position="325"/>
        <end position="359"/>
    </location>
</feature>
<feature type="region of interest" description="Disordered" evidence="5">
    <location>
        <begin position="974"/>
        <end position="1152"/>
    </location>
</feature>
<dbReference type="FunFam" id="1.25.40.10:FF:000396">
    <property type="entry name" value="Pentatricopeptide repeat-containing protein At2g36730"/>
    <property type="match status" value="1"/>
</dbReference>
<sequence length="1202" mass="135180">MGVRAASILNQLLRKQNLNPQQQPQTNAVIKTILTYLKAGRIRKATSILFAFPKPFPYSLYTLFFRLCSSHRTIVEARKVESHLLTFSPNPPTFLLNRAIESYAKCHCLRDARELFDEMPRRDGGTWNALITAYSQLGFPDKAFSLFTCMTRSGVFPTEVTFASVLASCAATFELLLSKQVHGLVTKFGFCGNVILGSSLVDVYARCGVMIDARRIFHEIPQPNAVTWNVIVRRYLDAGDAKESIFMFSRMFSAAVQPMNFTFSNALVACSSLSALHEGKQIHGVVVKLGLQEDNVISSSLVNMYVKCDRLEDGSRVFDLLGSRDLVSWTSMVSAYTMSGKISEARKLFDEMPQRNVISWNAMLAGYVRWFDWSEALDFVYLMLDKIKYVDHVSLGLMLNVSAAISDHEMGKQIHGYIYRHGFHLDIRVSNALVDMYGKCGNLNSARVWFNQMSNWRDRVSWNALLASYGHHQLSKQALSMFSEMQWETKPTKYTLGTLLLACANTFSLYHGKQIHGFIIRHGFHIDTIIRTALVYMYGKCHCLEYAIEVLKGAVCRDVIIWNTIILGCCHNHRGKEALELFVIMQTEGIKPDHVTLKGILLACIEEGLVEFGTECFDSMSSRFQVLPRLEHYDCMIELYSRHGYMHDLDNFMRTMTIDPTLPMLKRVLDVCQKNEWARLGEWASKGCIEDNQEAIGQYWETLSKSCGETVFQKIIERDILHEMVKIVKKKPDLNVREKILILIDTWQEAFGGQLEFILNIMQRIMNLKSAGVEFPPRDENSVPFCTPQTQPIAHSAEEYNDATIQASLQSDASGLSTMEFWIWNRTGSMKAFLASAELGYNSNLMLLLVVLLNLQFNAKLSWQVVIIHLLLIILDKICQGVKEEVIVDLVDQCRSYQKRVMLLVNNTTDEQLLNQGLALNDSLQRVLRQHDDIVKGTADSGAKEVETSVLPLVNVNHEDDESEEDFTQLAHRSSRDTLVQNRKSVYDKVEPGRINPLIPPPPASKKPVYSGTGMVDYLSGDTYKAEGSPQNSNPTSVAAPVHSSPNPNSSFSSSRPHAVSTSPIFSSQPVYDEQLSSVDRSSVSLPPGPSDTQSPGIIPPPPSKYNQRQQFFEQQGASHSSSGSSSSYDSLAGQTQNLSLNSSTPTKQQKPEDALFKDLVDFAKSKTSSSSKPNRLYNYDTCMNGDKLILNLATPYMQLKD</sequence>
<protein>
    <submittedName>
        <fullName evidence="8">Uncharacterized protein</fullName>
    </submittedName>
</protein>
<evidence type="ECO:0000313" key="9">
    <source>
        <dbReference type="Proteomes" id="UP001189624"/>
    </source>
</evidence>
<feature type="compositionally biased region" description="Polar residues" evidence="5">
    <location>
        <begin position="1133"/>
        <end position="1149"/>
    </location>
</feature>
<dbReference type="InterPro" id="IPR008942">
    <property type="entry name" value="ENTH_VHS"/>
</dbReference>
<evidence type="ECO:0000256" key="2">
    <source>
        <dbReference type="ARBA" id="ARBA00022737"/>
    </source>
</evidence>
<evidence type="ECO:0000256" key="3">
    <source>
        <dbReference type="ARBA" id="ARBA00022927"/>
    </source>
</evidence>
<dbReference type="InterPro" id="IPR046960">
    <property type="entry name" value="PPR_At4g14850-like_plant"/>
</dbReference>
<keyword evidence="1" id="KW-0813">Transport</keyword>
<dbReference type="FunFam" id="1.25.40.10:FF:001089">
    <property type="entry name" value="Pentatricopeptide repeat-containing protein"/>
    <property type="match status" value="1"/>
</dbReference>
<dbReference type="InterPro" id="IPR002014">
    <property type="entry name" value="VHS_dom"/>
</dbReference>
<dbReference type="InterPro" id="IPR004152">
    <property type="entry name" value="GAT_dom"/>
</dbReference>
<keyword evidence="9" id="KW-1185">Reference proteome</keyword>
<dbReference type="GO" id="GO:0015031">
    <property type="term" value="P:protein transport"/>
    <property type="evidence" value="ECO:0007669"/>
    <property type="project" value="UniProtKB-KW"/>
</dbReference>
<evidence type="ECO:0000259" key="7">
    <source>
        <dbReference type="PROSITE" id="PS50909"/>
    </source>
</evidence>
<proteinExistence type="predicted"/>
<evidence type="ECO:0000313" key="8">
    <source>
        <dbReference type="EMBL" id="CAJ1974303.1"/>
    </source>
</evidence>
<dbReference type="Proteomes" id="UP001189624">
    <property type="component" value="Chromosome 9"/>
</dbReference>
<dbReference type="GO" id="GO:0043130">
    <property type="term" value="F:ubiquitin binding"/>
    <property type="evidence" value="ECO:0007669"/>
    <property type="project" value="InterPro"/>
</dbReference>
<dbReference type="Gramene" id="rna-AYBTSS11_LOCUS26377">
    <property type="protein sequence ID" value="CAJ1974303.1"/>
    <property type="gene ID" value="gene-AYBTSS11_LOCUS26377"/>
</dbReference>
<dbReference type="GO" id="GO:0009451">
    <property type="term" value="P:RNA modification"/>
    <property type="evidence" value="ECO:0007669"/>
    <property type="project" value="InterPro"/>
</dbReference>
<feature type="compositionally biased region" description="Polar residues" evidence="5">
    <location>
        <begin position="1105"/>
        <end position="1118"/>
    </location>
</feature>
<dbReference type="AlphaFoldDB" id="A0AA86VTG7"/>
<dbReference type="CDD" id="cd03561">
    <property type="entry name" value="VHS"/>
    <property type="match status" value="1"/>
</dbReference>
<dbReference type="InterPro" id="IPR011990">
    <property type="entry name" value="TPR-like_helical_dom_sf"/>
</dbReference>
<keyword evidence="3" id="KW-0653">Protein transport</keyword>
<feature type="domain" description="VHS" evidence="6">
    <location>
        <begin position="701"/>
        <end position="776"/>
    </location>
</feature>
<dbReference type="InterPro" id="IPR038425">
    <property type="entry name" value="GAT_sf"/>
</dbReference>
<dbReference type="NCBIfam" id="TIGR00756">
    <property type="entry name" value="PPR"/>
    <property type="match status" value="4"/>
</dbReference>
<accession>A0AA86VTG7</accession>
<dbReference type="FunFam" id="1.25.40.10:FF:000158">
    <property type="entry name" value="pentatricopeptide repeat-containing protein At2g33680"/>
    <property type="match status" value="1"/>
</dbReference>
<evidence type="ECO:0000259" key="6">
    <source>
        <dbReference type="PROSITE" id="PS50179"/>
    </source>
</evidence>
<dbReference type="InterPro" id="IPR002885">
    <property type="entry name" value="PPR_rpt"/>
</dbReference>
<dbReference type="PROSITE" id="PS50179">
    <property type="entry name" value="VHS"/>
    <property type="match status" value="1"/>
</dbReference>
<feature type="repeat" description="PPR" evidence="4">
    <location>
        <begin position="224"/>
        <end position="258"/>
    </location>
</feature>
<feature type="compositionally biased region" description="Low complexity" evidence="5">
    <location>
        <begin position="1119"/>
        <end position="1131"/>
    </location>
</feature>
<dbReference type="SUPFAM" id="SSF48464">
    <property type="entry name" value="ENTH/VHS domain"/>
    <property type="match status" value="1"/>
</dbReference>
<gene>
    <name evidence="8" type="ORF">AYBTSS11_LOCUS26377</name>
</gene>
<name>A0AA86VTG7_9FABA</name>
<dbReference type="Pfam" id="PF13041">
    <property type="entry name" value="PPR_2"/>
    <property type="match status" value="2"/>
</dbReference>